<comment type="caution">
    <text evidence="1">The sequence shown here is derived from an EMBL/GenBank/DDBJ whole genome shotgun (WGS) entry which is preliminary data.</text>
</comment>
<sequence length="86" mass="9878">MPQISFFLGIVIRMFYRDHNPPHFHAVYAEHEALVDIQKLEVIGGSLPPRVLGLVIEWTALHQDELLDNWEKARNQEPLLAIAPLV</sequence>
<organism evidence="1 2">
    <name type="scientific">Mucilaginibacter antarcticus</name>
    <dbReference type="NCBI Taxonomy" id="1855725"/>
    <lineage>
        <taxon>Bacteria</taxon>
        <taxon>Pseudomonadati</taxon>
        <taxon>Bacteroidota</taxon>
        <taxon>Sphingobacteriia</taxon>
        <taxon>Sphingobacteriales</taxon>
        <taxon>Sphingobacteriaceae</taxon>
        <taxon>Mucilaginibacter</taxon>
    </lineage>
</organism>
<accession>A0ABW5XPF2</accession>
<proteinExistence type="predicted"/>
<evidence type="ECO:0000313" key="1">
    <source>
        <dbReference type="EMBL" id="MFD2865340.1"/>
    </source>
</evidence>
<evidence type="ECO:0000313" key="2">
    <source>
        <dbReference type="Proteomes" id="UP001597601"/>
    </source>
</evidence>
<dbReference type="Proteomes" id="UP001597601">
    <property type="component" value="Unassembled WGS sequence"/>
</dbReference>
<reference evidence="2" key="1">
    <citation type="journal article" date="2019" name="Int. J. Syst. Evol. Microbiol.">
        <title>The Global Catalogue of Microorganisms (GCM) 10K type strain sequencing project: providing services to taxonomists for standard genome sequencing and annotation.</title>
        <authorList>
            <consortium name="The Broad Institute Genomics Platform"/>
            <consortium name="The Broad Institute Genome Sequencing Center for Infectious Disease"/>
            <person name="Wu L."/>
            <person name="Ma J."/>
        </authorList>
    </citation>
    <scope>NUCLEOTIDE SEQUENCE [LARGE SCALE GENOMIC DNA]</scope>
    <source>
        <strain evidence="2">KCTC 52232</strain>
    </source>
</reference>
<dbReference type="InterPro" id="IPR025427">
    <property type="entry name" value="DUF4160"/>
</dbReference>
<protein>
    <submittedName>
        <fullName evidence="1">DUF4160 domain-containing protein</fullName>
    </submittedName>
</protein>
<dbReference type="Pfam" id="PF13711">
    <property type="entry name" value="DUF4160"/>
    <property type="match status" value="1"/>
</dbReference>
<dbReference type="EMBL" id="JBHUON010000013">
    <property type="protein sequence ID" value="MFD2865340.1"/>
    <property type="molecule type" value="Genomic_DNA"/>
</dbReference>
<keyword evidence="2" id="KW-1185">Reference proteome</keyword>
<gene>
    <name evidence="1" type="ORF">ACFSYC_11635</name>
</gene>
<dbReference type="RefSeq" id="WP_377127498.1">
    <property type="nucleotide sequence ID" value="NZ_JBHUON010000013.1"/>
</dbReference>
<name>A0ABW5XPF2_9SPHI</name>